<name>A0A4U5M1Q4_STECR</name>
<dbReference type="EMBL" id="AZBU02000010">
    <property type="protein sequence ID" value="TKR62638.1"/>
    <property type="molecule type" value="Genomic_DNA"/>
</dbReference>
<evidence type="ECO:0000313" key="2">
    <source>
        <dbReference type="EMBL" id="TKR62638.1"/>
    </source>
</evidence>
<dbReference type="Proteomes" id="UP000298663">
    <property type="component" value="Unassembled WGS sequence"/>
</dbReference>
<dbReference type="AlphaFoldDB" id="A0A4U5M1Q4"/>
<accession>A0A4U5M1Q4</accession>
<evidence type="ECO:0000256" key="1">
    <source>
        <dbReference type="SAM" id="MobiDB-lite"/>
    </source>
</evidence>
<proteinExistence type="predicted"/>
<evidence type="ECO:0000313" key="3">
    <source>
        <dbReference type="Proteomes" id="UP000298663"/>
    </source>
</evidence>
<gene>
    <name evidence="2" type="ORF">L596_026567</name>
</gene>
<comment type="caution">
    <text evidence="2">The sequence shown here is derived from an EMBL/GenBank/DDBJ whole genome shotgun (WGS) entry which is preliminary data.</text>
</comment>
<reference evidence="2 3" key="1">
    <citation type="journal article" date="2015" name="Genome Biol.">
        <title>Comparative genomics of Steinernema reveals deeply conserved gene regulatory networks.</title>
        <authorList>
            <person name="Dillman A.R."/>
            <person name="Macchietto M."/>
            <person name="Porter C.F."/>
            <person name="Rogers A."/>
            <person name="Williams B."/>
            <person name="Antoshechkin I."/>
            <person name="Lee M.M."/>
            <person name="Goodwin Z."/>
            <person name="Lu X."/>
            <person name="Lewis E.E."/>
            <person name="Goodrich-Blair H."/>
            <person name="Stock S.P."/>
            <person name="Adams B.J."/>
            <person name="Sternberg P.W."/>
            <person name="Mortazavi A."/>
        </authorList>
    </citation>
    <scope>NUCLEOTIDE SEQUENCE [LARGE SCALE GENOMIC DNA]</scope>
    <source>
        <strain evidence="2 3">ALL</strain>
    </source>
</reference>
<keyword evidence="3" id="KW-1185">Reference proteome</keyword>
<protein>
    <submittedName>
        <fullName evidence="2">Uncharacterized protein</fullName>
    </submittedName>
</protein>
<sequence length="103" mass="11645">MTYQNPVMSKTTSRLSEQNTSNHLEQPSTREQLRLEATLRMRFTRIVGKMAKNILGVLFLAIGQPACQISDSSSWDTFGSPPVRRFLTDEAQLITKAKKMSNL</sequence>
<organism evidence="2 3">
    <name type="scientific">Steinernema carpocapsae</name>
    <name type="common">Entomopathogenic nematode</name>
    <dbReference type="NCBI Taxonomy" id="34508"/>
    <lineage>
        <taxon>Eukaryota</taxon>
        <taxon>Metazoa</taxon>
        <taxon>Ecdysozoa</taxon>
        <taxon>Nematoda</taxon>
        <taxon>Chromadorea</taxon>
        <taxon>Rhabditida</taxon>
        <taxon>Tylenchina</taxon>
        <taxon>Panagrolaimomorpha</taxon>
        <taxon>Strongyloidoidea</taxon>
        <taxon>Steinernematidae</taxon>
        <taxon>Steinernema</taxon>
    </lineage>
</organism>
<feature type="region of interest" description="Disordered" evidence="1">
    <location>
        <begin position="1"/>
        <end position="30"/>
    </location>
</feature>
<reference evidence="2 3" key="2">
    <citation type="journal article" date="2019" name="G3 (Bethesda)">
        <title>Hybrid Assembly of the Genome of the Entomopathogenic Nematode Steinernema carpocapsae Identifies the X-Chromosome.</title>
        <authorList>
            <person name="Serra L."/>
            <person name="Macchietto M."/>
            <person name="Macias-Munoz A."/>
            <person name="McGill C.J."/>
            <person name="Rodriguez I.M."/>
            <person name="Rodriguez B."/>
            <person name="Murad R."/>
            <person name="Mortazavi A."/>
        </authorList>
    </citation>
    <scope>NUCLEOTIDE SEQUENCE [LARGE SCALE GENOMIC DNA]</scope>
    <source>
        <strain evidence="2 3">ALL</strain>
    </source>
</reference>